<name>A0A562SS39_CHIJA</name>
<evidence type="ECO:0000313" key="2">
    <source>
        <dbReference type="EMBL" id="TWI84032.1"/>
    </source>
</evidence>
<keyword evidence="1" id="KW-0472">Membrane</keyword>
<dbReference type="AlphaFoldDB" id="A0A562SS39"/>
<dbReference type="Proteomes" id="UP000316778">
    <property type="component" value="Unassembled WGS sequence"/>
</dbReference>
<accession>A0A562SS39</accession>
<evidence type="ECO:0000256" key="1">
    <source>
        <dbReference type="SAM" id="Phobius"/>
    </source>
</evidence>
<keyword evidence="1" id="KW-1133">Transmembrane helix</keyword>
<dbReference type="OrthoDB" id="668512at2"/>
<keyword evidence="1" id="KW-0812">Transmembrane</keyword>
<feature type="transmembrane region" description="Helical" evidence="1">
    <location>
        <begin position="105"/>
        <end position="125"/>
    </location>
</feature>
<feature type="transmembrane region" description="Helical" evidence="1">
    <location>
        <begin position="131"/>
        <end position="152"/>
    </location>
</feature>
<dbReference type="RefSeq" id="WP_145717550.1">
    <property type="nucleotide sequence ID" value="NZ_BAAAFY010000002.1"/>
</dbReference>
<feature type="transmembrane region" description="Helical" evidence="1">
    <location>
        <begin position="78"/>
        <end position="98"/>
    </location>
</feature>
<gene>
    <name evidence="2" type="ORF">LX66_4394</name>
</gene>
<keyword evidence="3" id="KW-1185">Reference proteome</keyword>
<comment type="caution">
    <text evidence="2">The sequence shown here is derived from an EMBL/GenBank/DDBJ whole genome shotgun (WGS) entry which is preliminary data.</text>
</comment>
<reference evidence="2 3" key="1">
    <citation type="journal article" date="2013" name="Stand. Genomic Sci.">
        <title>Genomic Encyclopedia of Type Strains, Phase I: The one thousand microbial genomes (KMG-I) project.</title>
        <authorList>
            <person name="Kyrpides N.C."/>
            <person name="Woyke T."/>
            <person name="Eisen J.A."/>
            <person name="Garrity G."/>
            <person name="Lilburn T.G."/>
            <person name="Beck B.J."/>
            <person name="Whitman W.B."/>
            <person name="Hugenholtz P."/>
            <person name="Klenk H.P."/>
        </authorList>
    </citation>
    <scope>NUCLEOTIDE SEQUENCE [LARGE SCALE GENOMIC DNA]</scope>
    <source>
        <strain evidence="2 3">DSM 13484</strain>
    </source>
</reference>
<dbReference type="EMBL" id="VLLG01000005">
    <property type="protein sequence ID" value="TWI84032.1"/>
    <property type="molecule type" value="Genomic_DNA"/>
</dbReference>
<organism evidence="2 3">
    <name type="scientific">Chitinophaga japonensis</name>
    <name type="common">Flexibacter japonensis</name>
    <dbReference type="NCBI Taxonomy" id="104662"/>
    <lineage>
        <taxon>Bacteria</taxon>
        <taxon>Pseudomonadati</taxon>
        <taxon>Bacteroidota</taxon>
        <taxon>Chitinophagia</taxon>
        <taxon>Chitinophagales</taxon>
        <taxon>Chitinophagaceae</taxon>
        <taxon>Chitinophaga</taxon>
    </lineage>
</organism>
<feature type="transmembrane region" description="Helical" evidence="1">
    <location>
        <begin position="45"/>
        <end position="66"/>
    </location>
</feature>
<evidence type="ECO:0008006" key="4">
    <source>
        <dbReference type="Google" id="ProtNLM"/>
    </source>
</evidence>
<protein>
    <recommendedName>
        <fullName evidence="4">MerC mercury resistance protein</fullName>
    </recommendedName>
</protein>
<sequence>MTPPATSGGCCCHNGKAATPPPAAKDNHKPLQAATQKTARALPSMLLSVLIAFFPKCPVCWAVYMSMFGSLGLAKLPYMRWLLPVLLAFLALHLFLLYRKAPQRGYLPFAVSLAGAVLIVAGRFFLPTAQWLLFTGMGLIISGSLLNSLSFIRLPFTAHSSTQHSNIHH</sequence>
<proteinExistence type="predicted"/>
<evidence type="ECO:0000313" key="3">
    <source>
        <dbReference type="Proteomes" id="UP000316778"/>
    </source>
</evidence>